<dbReference type="GeneID" id="32581908"/>
<dbReference type="Proteomes" id="UP000077173">
    <property type="component" value="Unassembled WGS sequence"/>
</dbReference>
<name>A0A176Z261_9BRAD</name>
<comment type="caution">
    <text evidence="1">The sequence shown here is derived from an EMBL/GenBank/DDBJ whole genome shotgun (WGS) entry which is preliminary data.</text>
</comment>
<accession>A0A176Z261</accession>
<dbReference type="RefSeq" id="WP_063679704.1">
    <property type="nucleotide sequence ID" value="NZ_LSEF01000069.1"/>
</dbReference>
<sequence length="125" mass="13299">MNGAFLSLALVTQLGGPLVMPVGDVVPVINVERTCKETAATDKAMNLDLPQSVENCMRDENAAQQQLAAIWSNYSASVRDRCAAEATLLGSGSYVDLLTCMQMNDPATLSPTPALRGASKNRNKN</sequence>
<evidence type="ECO:0000313" key="1">
    <source>
        <dbReference type="EMBL" id="OAF14758.1"/>
    </source>
</evidence>
<keyword evidence="2" id="KW-1185">Reference proteome</keyword>
<organism evidence="1 2">
    <name type="scientific">Bradyrhizobium neotropicale</name>
    <dbReference type="NCBI Taxonomy" id="1497615"/>
    <lineage>
        <taxon>Bacteria</taxon>
        <taxon>Pseudomonadati</taxon>
        <taxon>Pseudomonadota</taxon>
        <taxon>Alphaproteobacteria</taxon>
        <taxon>Hyphomicrobiales</taxon>
        <taxon>Nitrobacteraceae</taxon>
        <taxon>Bradyrhizobium</taxon>
    </lineage>
</organism>
<proteinExistence type="predicted"/>
<dbReference type="AlphaFoldDB" id="A0A176Z261"/>
<dbReference type="EMBL" id="LSEF01000069">
    <property type="protein sequence ID" value="OAF14758.1"/>
    <property type="molecule type" value="Genomic_DNA"/>
</dbReference>
<gene>
    <name evidence="1" type="ORF">AXW67_17500</name>
</gene>
<evidence type="ECO:0000313" key="2">
    <source>
        <dbReference type="Proteomes" id="UP000077173"/>
    </source>
</evidence>
<protein>
    <submittedName>
        <fullName evidence="1">Uncharacterized protein</fullName>
    </submittedName>
</protein>
<reference evidence="1 2" key="1">
    <citation type="submission" date="2016-02" db="EMBL/GenBank/DDBJ databases">
        <title>Draft genome sequence of the strain BR 10247T Bradyrhizobium neotropicale isolated from nodules of Centrolobium paraense.</title>
        <authorList>
            <person name="Simoes-Araujo J.L."/>
            <person name="Barauna A.C."/>
            <person name="Silva K."/>
            <person name="Zilli J.E."/>
        </authorList>
    </citation>
    <scope>NUCLEOTIDE SEQUENCE [LARGE SCALE GENOMIC DNA]</scope>
    <source>
        <strain evidence="1 2">BR 10247</strain>
    </source>
</reference>